<dbReference type="EMBL" id="PPTY01000001">
    <property type="protein sequence ID" value="RDB89042.1"/>
    <property type="molecule type" value="Genomic_DNA"/>
</dbReference>
<comment type="caution">
    <text evidence="2">The sequence shown here is derived from an EMBL/GenBank/DDBJ whole genome shotgun (WGS) entry which is preliminary data.</text>
</comment>
<dbReference type="AlphaFoldDB" id="A0A369NEA0"/>
<dbReference type="Proteomes" id="UP000253857">
    <property type="component" value="Unassembled WGS sequence"/>
</dbReference>
<feature type="region of interest" description="Disordered" evidence="1">
    <location>
        <begin position="209"/>
        <end position="238"/>
    </location>
</feature>
<dbReference type="RefSeq" id="WP_052106143.1">
    <property type="nucleotide sequence ID" value="NZ_PPTY01000001.1"/>
</dbReference>
<gene>
    <name evidence="2" type="ORF">C1871_00810</name>
</gene>
<reference evidence="2 3" key="1">
    <citation type="journal article" date="2018" name="Elife">
        <title>Discovery and characterization of a prevalent human gut bacterial enzyme sufficient for the inactivation of a family of plant toxins.</title>
        <authorList>
            <person name="Koppel N."/>
            <person name="Bisanz J.E."/>
            <person name="Pandelia M.E."/>
            <person name="Turnbaugh P.J."/>
            <person name="Balskus E.P."/>
        </authorList>
    </citation>
    <scope>NUCLEOTIDE SEQUENCE [LARGE SCALE GENOMIC DNA]</scope>
    <source>
        <strain evidence="2 3">FAA1-1-60AUCSF</strain>
    </source>
</reference>
<protein>
    <submittedName>
        <fullName evidence="2">Uncharacterized protein</fullName>
    </submittedName>
</protein>
<sequence>MNDERPSDGRAFKGARIEKSEICRSDIDAINGFTLEELSDEDVFTFKIAMCDNNVDRDNEAFDEPALKQMAGLFVGKTIIKDHNHKADNQIGRIYACSVEQPGGLSDTGEPYMQLVAKCYVLVNDANASLIADIKGGIKKEVSVGFRLGSYICSVCGTDNAEAWCKHVPGREYDGRKCHFTMSRIEDAYEMSFVSVPAQREAGVVKLFGGAEPPEPDPKEEEKQAIQGREYGGEAGETEEIEIELSLTGSFLFEEENTYEQEDA</sequence>
<proteinExistence type="predicted"/>
<name>A0A369NEA0_EGGLN</name>
<organism evidence="2 3">
    <name type="scientific">Eggerthella lenta</name>
    <name type="common">Eubacterium lentum</name>
    <dbReference type="NCBI Taxonomy" id="84112"/>
    <lineage>
        <taxon>Bacteria</taxon>
        <taxon>Bacillati</taxon>
        <taxon>Actinomycetota</taxon>
        <taxon>Coriobacteriia</taxon>
        <taxon>Eggerthellales</taxon>
        <taxon>Eggerthellaceae</taxon>
        <taxon>Eggerthella</taxon>
    </lineage>
</organism>
<evidence type="ECO:0000256" key="1">
    <source>
        <dbReference type="SAM" id="MobiDB-lite"/>
    </source>
</evidence>
<accession>A0A369NEA0</accession>
<evidence type="ECO:0000313" key="2">
    <source>
        <dbReference type="EMBL" id="RDB89042.1"/>
    </source>
</evidence>
<evidence type="ECO:0000313" key="3">
    <source>
        <dbReference type="Proteomes" id="UP000253857"/>
    </source>
</evidence>